<feature type="domain" description="RCK C-terminal" evidence="2">
    <location>
        <begin position="134"/>
        <end position="217"/>
    </location>
</feature>
<accession>A0A1E8GMB4</accession>
<organism evidence="3 4">
    <name type="scientific">Floricoccus tropicus</name>
    <dbReference type="NCBI Taxonomy" id="1859473"/>
    <lineage>
        <taxon>Bacteria</taxon>
        <taxon>Bacillati</taxon>
        <taxon>Bacillota</taxon>
        <taxon>Bacilli</taxon>
        <taxon>Lactobacillales</taxon>
        <taxon>Streptococcaceae</taxon>
        <taxon>Floricoccus</taxon>
    </lineage>
</organism>
<dbReference type="InterPro" id="IPR050721">
    <property type="entry name" value="Trk_Ktr_HKT_K-transport"/>
</dbReference>
<keyword evidence="4" id="KW-1185">Reference proteome</keyword>
<dbReference type="GO" id="GO:0006813">
    <property type="term" value="P:potassium ion transport"/>
    <property type="evidence" value="ECO:0007669"/>
    <property type="project" value="InterPro"/>
</dbReference>
<dbReference type="EMBL" id="MKIR01000012">
    <property type="protein sequence ID" value="OFI49380.1"/>
    <property type="molecule type" value="Genomic_DNA"/>
</dbReference>
<dbReference type="RefSeq" id="WP_070791902.1">
    <property type="nucleotide sequence ID" value="NZ_MKIR01000012.1"/>
</dbReference>
<feature type="domain" description="RCK N-terminal" evidence="1">
    <location>
        <begin position="1"/>
        <end position="117"/>
    </location>
</feature>
<dbReference type="Gene3D" id="3.30.70.1450">
    <property type="entry name" value="Regulator of K+ conductance, C-terminal domain"/>
    <property type="match status" value="1"/>
</dbReference>
<name>A0A1E8GMB4_9LACT</name>
<dbReference type="InterPro" id="IPR036721">
    <property type="entry name" value="RCK_C_sf"/>
</dbReference>
<dbReference type="Proteomes" id="UP000178622">
    <property type="component" value="Unassembled WGS sequence"/>
</dbReference>
<dbReference type="InterPro" id="IPR006037">
    <property type="entry name" value="RCK_C"/>
</dbReference>
<dbReference type="PROSITE" id="PS51202">
    <property type="entry name" value="RCK_C"/>
    <property type="match status" value="1"/>
</dbReference>
<dbReference type="Pfam" id="PF02254">
    <property type="entry name" value="TrkA_N"/>
    <property type="match status" value="1"/>
</dbReference>
<dbReference type="Pfam" id="PF02080">
    <property type="entry name" value="TrkA_C"/>
    <property type="match status" value="1"/>
</dbReference>
<gene>
    <name evidence="3" type="ORF">BG261_02005</name>
</gene>
<evidence type="ECO:0000313" key="4">
    <source>
        <dbReference type="Proteomes" id="UP000178622"/>
    </source>
</evidence>
<dbReference type="InterPro" id="IPR003148">
    <property type="entry name" value="RCK_N"/>
</dbReference>
<evidence type="ECO:0000313" key="3">
    <source>
        <dbReference type="EMBL" id="OFI49380.1"/>
    </source>
</evidence>
<dbReference type="OrthoDB" id="9776294at2"/>
<dbReference type="InterPro" id="IPR036291">
    <property type="entry name" value="NAD(P)-bd_dom_sf"/>
</dbReference>
<dbReference type="AlphaFoldDB" id="A0A1E8GMB4"/>
<dbReference type="PROSITE" id="PS51201">
    <property type="entry name" value="RCK_N"/>
    <property type="match status" value="1"/>
</dbReference>
<reference evidence="4" key="1">
    <citation type="submission" date="2016-09" db="EMBL/GenBank/DDBJ databases">
        <title>Draft genome sequence of a novel species of the family Streptococcaceae isolated from flowers.</title>
        <authorList>
            <person name="Chuah L.-O."/>
            <person name="Yap K.-P."/>
            <person name="Thong K.L."/>
            <person name="Liong M.T."/>
            <person name="Ahmad R."/>
            <person name="Rusul G."/>
        </authorList>
    </citation>
    <scope>NUCLEOTIDE SEQUENCE [LARGE SCALE GENOMIC DNA]</scope>
    <source>
        <strain evidence="4">DF1</strain>
    </source>
</reference>
<dbReference type="PANTHER" id="PTHR43833">
    <property type="entry name" value="POTASSIUM CHANNEL PROTEIN 2-RELATED-RELATED"/>
    <property type="match status" value="1"/>
</dbReference>
<evidence type="ECO:0000259" key="2">
    <source>
        <dbReference type="PROSITE" id="PS51202"/>
    </source>
</evidence>
<evidence type="ECO:0008006" key="5">
    <source>
        <dbReference type="Google" id="ProtNLM"/>
    </source>
</evidence>
<dbReference type="PANTHER" id="PTHR43833:SF7">
    <property type="entry name" value="KTR SYSTEM POTASSIUM UPTAKE PROTEIN C"/>
    <property type="match status" value="1"/>
</dbReference>
<dbReference type="SUPFAM" id="SSF116726">
    <property type="entry name" value="TrkA C-terminal domain-like"/>
    <property type="match status" value="1"/>
</dbReference>
<proteinExistence type="predicted"/>
<dbReference type="SUPFAM" id="SSF51735">
    <property type="entry name" value="NAD(P)-binding Rossmann-fold domains"/>
    <property type="match status" value="1"/>
</dbReference>
<dbReference type="GO" id="GO:0008324">
    <property type="term" value="F:monoatomic cation transmembrane transporter activity"/>
    <property type="evidence" value="ECO:0007669"/>
    <property type="project" value="InterPro"/>
</dbReference>
<comment type="caution">
    <text evidence="3">The sequence shown here is derived from an EMBL/GenBank/DDBJ whole genome shotgun (WGS) entry which is preliminary data.</text>
</comment>
<dbReference type="STRING" id="1859473.BG261_02005"/>
<dbReference type="Gene3D" id="3.40.50.720">
    <property type="entry name" value="NAD(P)-binding Rossmann-like Domain"/>
    <property type="match status" value="1"/>
</dbReference>
<protein>
    <recommendedName>
        <fullName evidence="5">Potassium transporter Trk</fullName>
    </recommendedName>
</protein>
<sequence>MKSYAVIGLGRFGGSVVKGLAERGQEVLAIDRNEDIVNDYMDIATQAIIGDAQDERMLESVGIGNFDYVVVAIGENEQSSTLTTLLAKELGAKMVVAKAATSIQAKVLAKVGADVIIQPEADAGRRLAERLVNKNIFEYFEISHDMMFAEMKVNSPKLEGRKISDINFHDKHEINVSMVRHTDGTTEIGAGDTILHVGDFIYVVGKKKAVSQLSNMI</sequence>
<evidence type="ECO:0000259" key="1">
    <source>
        <dbReference type="PROSITE" id="PS51201"/>
    </source>
</evidence>